<accession>A0A3S0SKJ3</accession>
<dbReference type="Proteomes" id="UP000274545">
    <property type="component" value="Unassembled WGS sequence"/>
</dbReference>
<dbReference type="EMBL" id="RAHC01000013">
    <property type="protein sequence ID" value="RUP75884.1"/>
    <property type="molecule type" value="Genomic_DNA"/>
</dbReference>
<name>A0A3S0SKJ3_9MOLU</name>
<gene>
    <name evidence="2" type="ORF">D6D54_07545</name>
</gene>
<comment type="caution">
    <text evidence="2">The sequence shown here is derived from an EMBL/GenBank/DDBJ whole genome shotgun (WGS) entry which is preliminary data.</text>
</comment>
<proteinExistence type="predicted"/>
<sequence>MSFNKNNDAYIATNNGIFLIINNSDTATQIDNIDKKIIIDLLITNNNNLFYSNENGVFVLKQGETTPTKIDGISNFSRLIYLNKLIYAWDTDKKLIFSTETNLNWIKKYSNFNLIDKSKNIAWLRDDQLVANGQVKVKIANTDIDTVKVNGAIMPSPNKNWEFDLPVDSTTVENKDYQIEIAFTLDGKSYTGQIIVSSLLTQPSITVQKNTSPFGNVASYVYQVPTNDKVGEVTLTSDLYYSDTEVKVSLNKSTGSTVQSGVVYGLNDKWQKNGQTLNITGDVSLNATMLNSYQGRFLVETKDNVGNKSNYYIVIWKDNLTPNFWDIDKGQYFYSWANLNGYNESIKKLNATELNKIINESKNWQQLASDSQFATALADWFKTNGKLLLKAPLTKEQVIEQLKKQIPSDIKIPATNTSNYDVNKVRFELNQSEFKPNNKVNITVKYNNATSEQFTLQIKDSNIPNKLSNIVIAGIAIGTIAGIAFVVLGSCYLYQYLNKKKKANKK</sequence>
<evidence type="ECO:0000313" key="2">
    <source>
        <dbReference type="EMBL" id="RUP75884.1"/>
    </source>
</evidence>
<keyword evidence="1" id="KW-1133">Transmembrane helix</keyword>
<organism evidence="2 3">
    <name type="scientific">Spiroplasma poulsonii</name>
    <dbReference type="NCBI Taxonomy" id="2138"/>
    <lineage>
        <taxon>Bacteria</taxon>
        <taxon>Bacillati</taxon>
        <taxon>Mycoplasmatota</taxon>
        <taxon>Mollicutes</taxon>
        <taxon>Entomoplasmatales</taxon>
        <taxon>Spiroplasmataceae</taxon>
        <taxon>Spiroplasma</taxon>
    </lineage>
</organism>
<dbReference type="AlphaFoldDB" id="A0A3S0SKJ3"/>
<reference evidence="2 3" key="1">
    <citation type="journal article" date="2019" name="Genome Biol. Evol.">
        <title>Toxin and genome evolution in a Drosophila defensive symbiosis.</title>
        <authorList>
            <person name="Ballinger M.J."/>
            <person name="Gawryluk R.M."/>
            <person name="Perlman S.J."/>
        </authorList>
    </citation>
    <scope>NUCLEOTIDE SEQUENCE [LARGE SCALE GENOMIC DNA]</scope>
    <source>
        <strain evidence="3">sNeo</strain>
    </source>
</reference>
<evidence type="ECO:0000256" key="1">
    <source>
        <dbReference type="SAM" id="Phobius"/>
    </source>
</evidence>
<keyword evidence="1" id="KW-0812">Transmembrane</keyword>
<keyword evidence="1" id="KW-0472">Membrane</keyword>
<protein>
    <submittedName>
        <fullName evidence="2">Uncharacterized protein</fullName>
    </submittedName>
</protein>
<evidence type="ECO:0000313" key="3">
    <source>
        <dbReference type="Proteomes" id="UP000274545"/>
    </source>
</evidence>
<feature type="transmembrane region" description="Helical" evidence="1">
    <location>
        <begin position="470"/>
        <end position="497"/>
    </location>
</feature>
<dbReference type="RefSeq" id="WP_127093307.1">
    <property type="nucleotide sequence ID" value="NZ_RAHC01000013.1"/>
</dbReference>